<feature type="compositionally biased region" description="Basic and acidic residues" evidence="6">
    <location>
        <begin position="130"/>
        <end position="139"/>
    </location>
</feature>
<dbReference type="InterPro" id="IPR036128">
    <property type="entry name" value="Plus3-like_sf"/>
</dbReference>
<dbReference type="GO" id="GO:0003677">
    <property type="term" value="F:DNA binding"/>
    <property type="evidence" value="ECO:0007669"/>
    <property type="project" value="InterPro"/>
</dbReference>
<evidence type="ECO:0000313" key="9">
    <source>
        <dbReference type="Proteomes" id="UP001310890"/>
    </source>
</evidence>
<feature type="region of interest" description="Disordered" evidence="6">
    <location>
        <begin position="622"/>
        <end position="645"/>
    </location>
</feature>
<dbReference type="GO" id="GO:0016593">
    <property type="term" value="C:Cdc73/Paf1 complex"/>
    <property type="evidence" value="ECO:0007669"/>
    <property type="project" value="TreeGrafter"/>
</dbReference>
<dbReference type="Pfam" id="PF03126">
    <property type="entry name" value="Plus-3"/>
    <property type="match status" value="1"/>
</dbReference>
<feature type="compositionally biased region" description="Basic and acidic residues" evidence="6">
    <location>
        <begin position="42"/>
        <end position="54"/>
    </location>
</feature>
<comment type="subcellular location">
    <subcellularLocation>
        <location evidence="1">Nucleus</location>
    </subcellularLocation>
</comment>
<feature type="region of interest" description="Disordered" evidence="6">
    <location>
        <begin position="155"/>
        <end position="270"/>
    </location>
</feature>
<evidence type="ECO:0000256" key="2">
    <source>
        <dbReference type="ARBA" id="ARBA00023015"/>
    </source>
</evidence>
<keyword evidence="3" id="KW-0804">Transcription</keyword>
<evidence type="ECO:0000259" key="7">
    <source>
        <dbReference type="PROSITE" id="PS51360"/>
    </source>
</evidence>
<comment type="caution">
    <text evidence="8">The sequence shown here is derived from an EMBL/GenBank/DDBJ whole genome shotgun (WGS) entry which is preliminary data.</text>
</comment>
<evidence type="ECO:0000256" key="5">
    <source>
        <dbReference type="SAM" id="Coils"/>
    </source>
</evidence>
<dbReference type="SUPFAM" id="SSF159042">
    <property type="entry name" value="Plus3-like"/>
    <property type="match status" value="1"/>
</dbReference>
<feature type="region of interest" description="Disordered" evidence="6">
    <location>
        <begin position="581"/>
        <end position="605"/>
    </location>
</feature>
<keyword evidence="4" id="KW-0539">Nucleus</keyword>
<proteinExistence type="predicted"/>
<dbReference type="PANTHER" id="PTHR13115">
    <property type="entry name" value="RNA POLYMERASE-ASSOCIATED PROTEIN RTF1 HOMOLOG"/>
    <property type="match status" value="1"/>
</dbReference>
<protein>
    <recommendedName>
        <fullName evidence="7">Plus3 domain-containing protein</fullName>
    </recommendedName>
</protein>
<reference evidence="8" key="1">
    <citation type="submission" date="2023-08" db="EMBL/GenBank/DDBJ databases">
        <title>Black Yeasts Isolated from many extreme environments.</title>
        <authorList>
            <person name="Coleine C."/>
            <person name="Stajich J.E."/>
            <person name="Selbmann L."/>
        </authorList>
    </citation>
    <scope>NUCLEOTIDE SEQUENCE</scope>
    <source>
        <strain evidence="8">CCFEE 5401</strain>
    </source>
</reference>
<gene>
    <name evidence="8" type="ORF">LTR62_006732</name>
</gene>
<name>A0AAN7TQG4_9PEZI</name>
<dbReference type="EMBL" id="JAVRRL010000006">
    <property type="protein sequence ID" value="KAK5117011.1"/>
    <property type="molecule type" value="Genomic_DNA"/>
</dbReference>
<dbReference type="PROSITE" id="PS51360">
    <property type="entry name" value="PLUS3"/>
    <property type="match status" value="1"/>
</dbReference>
<organism evidence="8 9">
    <name type="scientific">Meristemomyces frigidus</name>
    <dbReference type="NCBI Taxonomy" id="1508187"/>
    <lineage>
        <taxon>Eukaryota</taxon>
        <taxon>Fungi</taxon>
        <taxon>Dikarya</taxon>
        <taxon>Ascomycota</taxon>
        <taxon>Pezizomycotina</taxon>
        <taxon>Dothideomycetes</taxon>
        <taxon>Dothideomycetidae</taxon>
        <taxon>Mycosphaerellales</taxon>
        <taxon>Teratosphaeriaceae</taxon>
        <taxon>Meristemomyces</taxon>
    </lineage>
</organism>
<feature type="compositionally biased region" description="Basic and acidic residues" evidence="6">
    <location>
        <begin position="186"/>
        <end position="247"/>
    </location>
</feature>
<evidence type="ECO:0000256" key="1">
    <source>
        <dbReference type="ARBA" id="ARBA00004123"/>
    </source>
</evidence>
<feature type="compositionally biased region" description="Polar residues" evidence="6">
    <location>
        <begin position="587"/>
        <end position="599"/>
    </location>
</feature>
<dbReference type="FunFam" id="3.90.70.200:FF:000005">
    <property type="entry name" value="Related to Pol II transcription elongation factor"/>
    <property type="match status" value="1"/>
</dbReference>
<feature type="coiled-coil region" evidence="5">
    <location>
        <begin position="517"/>
        <end position="569"/>
    </location>
</feature>
<dbReference type="GO" id="GO:1990269">
    <property type="term" value="F:RNA polymerase II C-terminal domain phosphoserine binding"/>
    <property type="evidence" value="ECO:0007669"/>
    <property type="project" value="TreeGrafter"/>
</dbReference>
<accession>A0AAN7TQG4</accession>
<dbReference type="Gene3D" id="3.90.70.200">
    <property type="entry name" value="Plus-3 domain"/>
    <property type="match status" value="1"/>
</dbReference>
<evidence type="ECO:0000256" key="3">
    <source>
        <dbReference type="ARBA" id="ARBA00023163"/>
    </source>
</evidence>
<dbReference type="InterPro" id="IPR004343">
    <property type="entry name" value="Plus-3_dom"/>
</dbReference>
<dbReference type="PANTHER" id="PTHR13115:SF8">
    <property type="entry name" value="RNA POLYMERASE-ASSOCIATED PROTEIN RTF1 HOMOLOG"/>
    <property type="match status" value="1"/>
</dbReference>
<evidence type="ECO:0000256" key="6">
    <source>
        <dbReference type="SAM" id="MobiDB-lite"/>
    </source>
</evidence>
<feature type="domain" description="Plus3" evidence="7">
    <location>
        <begin position="273"/>
        <end position="410"/>
    </location>
</feature>
<keyword evidence="2" id="KW-0805">Transcription regulation</keyword>
<feature type="compositionally biased region" description="Basic and acidic residues" evidence="6">
    <location>
        <begin position="257"/>
        <end position="270"/>
    </location>
</feature>
<evidence type="ECO:0000256" key="4">
    <source>
        <dbReference type="ARBA" id="ARBA00023242"/>
    </source>
</evidence>
<keyword evidence="5" id="KW-0175">Coiled coil</keyword>
<feature type="compositionally biased region" description="Basic and acidic residues" evidence="6">
    <location>
        <begin position="155"/>
        <end position="169"/>
    </location>
</feature>
<dbReference type="SMART" id="SM00719">
    <property type="entry name" value="Plus3"/>
    <property type="match status" value="1"/>
</dbReference>
<sequence length="663" mass="72636">MSDNELDAELLGMVGGESDDEGESGVDRTQAFVDDEGSQTPEARETVEKVEKNHSQGQGPSRLKGVAQKVKGRRKKARKQESEDEDDLGGSPSPEPPLGLGLGGVHNSDGEVDAPGSPDDEEAPLFPIEGKYRSAQDREDILALPELERESILAERAAEQTKREQDLNLKKALAAAQTANKNKRKAAAELDDGGRRTRPKAEPKHTALDDYKRARELKGTDRGRLEAGRGRRDERSPSAANSDRDADGESEVEWAEPSDRRGHDRERDREEARVELRDFDRCRVGRTGFAKMCFYPGFEDAVMGCFARVSVGPDRHTGQNMYRMAQIKSFTEGKPYSMEASNGKRFQTDVYALVAQGSTERPWPFSACSDGKITDQEFDRYVETLKKENIRLPSRKYLDARLDAIHGLLNIDWTDEKIGQKLAKQHAMEKKLDPANLAKLKRQKILDRKIEAEEAGETEEVARCEAELAALDNNSQHSTSTNGNGIKTNPIKKEVSGAVAHQERLAQLNMKNRGKNVQEIRKALLEEKRRLAISREEAKVKAAAAAAAAAEKEKKVAEEEKAKNRLLAVPGLAKEDMTDLFGESDVSRSGTPGPISTPNKRSRAGTPVAVVGGAVGKNAGRSGLAGFGGAKKEKSQSGAVRKRAREDEVIGGLDLGIDDGIEI</sequence>
<dbReference type="Proteomes" id="UP001310890">
    <property type="component" value="Unassembled WGS sequence"/>
</dbReference>
<feature type="region of interest" description="Disordered" evidence="6">
    <location>
        <begin position="1"/>
        <end position="139"/>
    </location>
</feature>
<dbReference type="AlphaFoldDB" id="A0AAN7TQG4"/>
<evidence type="ECO:0000313" key="8">
    <source>
        <dbReference type="EMBL" id="KAK5117011.1"/>
    </source>
</evidence>